<accession>A0AAD7EFN5</accession>
<evidence type="ECO:0000256" key="1">
    <source>
        <dbReference type="SAM" id="MobiDB-lite"/>
    </source>
</evidence>
<reference evidence="2" key="1">
    <citation type="submission" date="2023-03" db="EMBL/GenBank/DDBJ databases">
        <title>Massive genome expansion in bonnet fungi (Mycena s.s.) driven by repeated elements and novel gene families across ecological guilds.</title>
        <authorList>
            <consortium name="Lawrence Berkeley National Laboratory"/>
            <person name="Harder C.B."/>
            <person name="Miyauchi S."/>
            <person name="Viragh M."/>
            <person name="Kuo A."/>
            <person name="Thoen E."/>
            <person name="Andreopoulos B."/>
            <person name="Lu D."/>
            <person name="Skrede I."/>
            <person name="Drula E."/>
            <person name="Henrissat B."/>
            <person name="Morin E."/>
            <person name="Kohler A."/>
            <person name="Barry K."/>
            <person name="LaButti K."/>
            <person name="Morin E."/>
            <person name="Salamov A."/>
            <person name="Lipzen A."/>
            <person name="Mereny Z."/>
            <person name="Hegedus B."/>
            <person name="Baldrian P."/>
            <person name="Stursova M."/>
            <person name="Weitz H."/>
            <person name="Taylor A."/>
            <person name="Grigoriev I.V."/>
            <person name="Nagy L.G."/>
            <person name="Martin F."/>
            <person name="Kauserud H."/>
        </authorList>
    </citation>
    <scope>NUCLEOTIDE SEQUENCE</scope>
    <source>
        <strain evidence="2">CBHHK002</strain>
    </source>
</reference>
<dbReference type="EMBL" id="JARIHO010000051">
    <property type="protein sequence ID" value="KAJ7321249.1"/>
    <property type="molecule type" value="Genomic_DNA"/>
</dbReference>
<gene>
    <name evidence="2" type="ORF">DFH08DRAFT_818614</name>
</gene>
<evidence type="ECO:0000313" key="3">
    <source>
        <dbReference type="Proteomes" id="UP001218218"/>
    </source>
</evidence>
<comment type="caution">
    <text evidence="2">The sequence shown here is derived from an EMBL/GenBank/DDBJ whole genome shotgun (WGS) entry which is preliminary data.</text>
</comment>
<dbReference type="AlphaFoldDB" id="A0AAD7EFN5"/>
<keyword evidence="3" id="KW-1185">Reference proteome</keyword>
<organism evidence="2 3">
    <name type="scientific">Mycena albidolilacea</name>
    <dbReference type="NCBI Taxonomy" id="1033008"/>
    <lineage>
        <taxon>Eukaryota</taxon>
        <taxon>Fungi</taxon>
        <taxon>Dikarya</taxon>
        <taxon>Basidiomycota</taxon>
        <taxon>Agaricomycotina</taxon>
        <taxon>Agaricomycetes</taxon>
        <taxon>Agaricomycetidae</taxon>
        <taxon>Agaricales</taxon>
        <taxon>Marasmiineae</taxon>
        <taxon>Mycenaceae</taxon>
        <taxon>Mycena</taxon>
    </lineage>
</organism>
<evidence type="ECO:0000313" key="2">
    <source>
        <dbReference type="EMBL" id="KAJ7321249.1"/>
    </source>
</evidence>
<sequence length="135" mass="14711">MFSKLPRTVGLQQSAVMLKIAGNRRSPMILSVPVLLSEHSVTHAWQNRPRPAVLDGPTPLQKPPETGGPQRSDPSQKPPETGDHQWSSALRKFAGDHRFSTVNATLKNRQRPVASVGQVKSKKPPKTGGPQRSSP</sequence>
<proteinExistence type="predicted"/>
<name>A0AAD7EFN5_9AGAR</name>
<feature type="region of interest" description="Disordered" evidence="1">
    <location>
        <begin position="45"/>
        <end position="135"/>
    </location>
</feature>
<protein>
    <submittedName>
        <fullName evidence="2">Uncharacterized protein</fullName>
    </submittedName>
</protein>
<dbReference type="Proteomes" id="UP001218218">
    <property type="component" value="Unassembled WGS sequence"/>
</dbReference>